<evidence type="ECO:0000256" key="1">
    <source>
        <dbReference type="SAM" id="Phobius"/>
    </source>
</evidence>
<keyword evidence="1" id="KW-0812">Transmembrane</keyword>
<keyword evidence="1" id="KW-0472">Membrane</keyword>
<sequence>MWNNKYGVSLIFALMLLVIAVPRLPVGGESWMGNLFAVSWLVFAYLVIAANWRMVLQVDQENRRRSEADRRRRWLESQRRRQRTRLRF</sequence>
<protein>
    <submittedName>
        <fullName evidence="2">Uncharacterized protein</fullName>
    </submittedName>
</protein>
<organism evidence="2 3">
    <name type="scientific">Desmospora profundinema</name>
    <dbReference type="NCBI Taxonomy" id="1571184"/>
    <lineage>
        <taxon>Bacteria</taxon>
        <taxon>Bacillati</taxon>
        <taxon>Bacillota</taxon>
        <taxon>Bacilli</taxon>
        <taxon>Bacillales</taxon>
        <taxon>Thermoactinomycetaceae</taxon>
        <taxon>Desmospora</taxon>
    </lineage>
</organism>
<comment type="caution">
    <text evidence="2">The sequence shown here is derived from an EMBL/GenBank/DDBJ whole genome shotgun (WGS) entry which is preliminary data.</text>
</comment>
<dbReference type="Proteomes" id="UP001185012">
    <property type="component" value="Unassembled WGS sequence"/>
</dbReference>
<evidence type="ECO:0000313" key="3">
    <source>
        <dbReference type="Proteomes" id="UP001185012"/>
    </source>
</evidence>
<dbReference type="RefSeq" id="WP_309866820.1">
    <property type="nucleotide sequence ID" value="NZ_JAVDQG010000005.1"/>
</dbReference>
<keyword evidence="1" id="KW-1133">Transmembrane helix</keyword>
<keyword evidence="3" id="KW-1185">Reference proteome</keyword>
<gene>
    <name evidence="2" type="ORF">JOE21_002657</name>
</gene>
<dbReference type="EMBL" id="JAVDQG010000005">
    <property type="protein sequence ID" value="MDR6226650.1"/>
    <property type="molecule type" value="Genomic_DNA"/>
</dbReference>
<proteinExistence type="predicted"/>
<evidence type="ECO:0000313" key="2">
    <source>
        <dbReference type="EMBL" id="MDR6226650.1"/>
    </source>
</evidence>
<feature type="transmembrane region" description="Helical" evidence="1">
    <location>
        <begin position="37"/>
        <end position="56"/>
    </location>
</feature>
<name>A0ABU1IPF2_9BACL</name>
<reference evidence="2 3" key="1">
    <citation type="submission" date="2023-07" db="EMBL/GenBank/DDBJ databases">
        <title>Genomic Encyclopedia of Type Strains, Phase IV (KMG-IV): sequencing the most valuable type-strain genomes for metagenomic binning, comparative biology and taxonomic classification.</title>
        <authorList>
            <person name="Goeker M."/>
        </authorList>
    </citation>
    <scope>NUCLEOTIDE SEQUENCE [LARGE SCALE GENOMIC DNA]</scope>
    <source>
        <strain evidence="2 3">DSM 45903</strain>
    </source>
</reference>
<accession>A0ABU1IPF2</accession>